<dbReference type="PANTHER" id="PTHR11587:SF2">
    <property type="entry name" value="ARGININOSUCCINATE SYNTHASE"/>
    <property type="match status" value="1"/>
</dbReference>
<evidence type="ECO:0000256" key="1">
    <source>
        <dbReference type="ARBA" id="ARBA00005154"/>
    </source>
</evidence>
<dbReference type="InterPro" id="IPR001518">
    <property type="entry name" value="Arginosuc_synth"/>
</dbReference>
<dbReference type="InterPro" id="IPR024074">
    <property type="entry name" value="AS_cat/multimer_dom_body"/>
</dbReference>
<dbReference type="Gene3D" id="3.90.1260.10">
    <property type="entry name" value="Argininosuccinate synthetase, chain A, domain 2"/>
    <property type="match status" value="1"/>
</dbReference>
<dbReference type="PANTHER" id="PTHR11587">
    <property type="entry name" value="ARGININOSUCCINATE SYNTHASE"/>
    <property type="match status" value="1"/>
</dbReference>
<dbReference type="SUPFAM" id="SSF69864">
    <property type="entry name" value="Argininosuccinate synthetase, C-terminal domain"/>
    <property type="match status" value="1"/>
</dbReference>
<dbReference type="InterPro" id="IPR014729">
    <property type="entry name" value="Rossmann-like_a/b/a_fold"/>
</dbReference>
<sequence>MEQLEKWNDQIRFELNCYNLYFKITILAPWRKIEFYNGILIFATAKELWNTDKLVHIRRITRACFRYTENFNLYSYESRILEDPAIPVPKGHNKMIIDPIYEEIEISFKKGYPINVKSLKDPLAIIEYLNEIGDMHRLKLLMKLFFMKFFYIFYKIFMKCIKLTITIFVQFQSRGIYESSDVNILKVVHLTDKIYQITFNGLFISRRFLEYDFVLECIQHSQRYVNDTSIVNATEFIRTQALKLKEFYRFNKQHNVRIKALLRISSIKDALQLTPRYFICLNIYAYSSDIIRQLTEWFLKGLQGIAARRVIV</sequence>
<dbReference type="GO" id="GO:0000050">
    <property type="term" value="P:urea cycle"/>
    <property type="evidence" value="ECO:0007669"/>
    <property type="project" value="UniProtKB-UniPathway"/>
</dbReference>
<dbReference type="GO" id="GO:0005737">
    <property type="term" value="C:cytoplasm"/>
    <property type="evidence" value="ECO:0007669"/>
    <property type="project" value="TreeGrafter"/>
</dbReference>
<dbReference type="GO" id="GO:0004055">
    <property type="term" value="F:argininosuccinate synthase activity"/>
    <property type="evidence" value="ECO:0007669"/>
    <property type="project" value="InterPro"/>
</dbReference>
<comment type="caution">
    <text evidence="2">The sequence shown here is derived from an EMBL/GenBank/DDBJ whole genome shotgun (WGS) entry which is preliminary data.</text>
</comment>
<dbReference type="GO" id="GO:0000053">
    <property type="term" value="P:argininosuccinate metabolic process"/>
    <property type="evidence" value="ECO:0007669"/>
    <property type="project" value="TreeGrafter"/>
</dbReference>
<dbReference type="Gene3D" id="3.40.50.620">
    <property type="entry name" value="HUPs"/>
    <property type="match status" value="1"/>
</dbReference>
<evidence type="ECO:0000313" key="3">
    <source>
        <dbReference type="Proteomes" id="UP000667349"/>
    </source>
</evidence>
<dbReference type="Proteomes" id="UP000667349">
    <property type="component" value="Unassembled WGS sequence"/>
</dbReference>
<gene>
    <name evidence="2" type="primary">Ass1</name>
    <name evidence="2" type="ORF">G6Z75_0014537</name>
</gene>
<accession>A0A836EPV3</accession>
<feature type="non-terminal residue" evidence="2">
    <location>
        <position position="1"/>
    </location>
</feature>
<proteinExistence type="predicted"/>
<reference evidence="2" key="1">
    <citation type="submission" date="2020-02" db="EMBL/GenBank/DDBJ databases">
        <title>Relaxed selection underlies rapid genomic changes in the transitions from sociality to social parasitism in ants.</title>
        <authorList>
            <person name="Bi X."/>
        </authorList>
    </citation>
    <scope>NUCLEOTIDE SEQUENCE</scope>
    <source>
        <strain evidence="2">BGI-DK2013a</strain>
        <tissue evidence="2">Whole body</tissue>
    </source>
</reference>
<dbReference type="UniPathway" id="UPA00158">
    <property type="reaction ID" value="UER00272"/>
</dbReference>
<dbReference type="GO" id="GO:0006526">
    <property type="term" value="P:L-arginine biosynthetic process"/>
    <property type="evidence" value="ECO:0007669"/>
    <property type="project" value="UniProtKB-UniPathway"/>
</dbReference>
<feature type="non-terminal residue" evidence="2">
    <location>
        <position position="312"/>
    </location>
</feature>
<dbReference type="EMBL" id="JAANHZ010000629">
    <property type="protein sequence ID" value="KAG5309060.1"/>
    <property type="molecule type" value="Genomic_DNA"/>
</dbReference>
<dbReference type="AlphaFoldDB" id="A0A836EPV3"/>
<evidence type="ECO:0000313" key="2">
    <source>
        <dbReference type="EMBL" id="KAG5309060.1"/>
    </source>
</evidence>
<organism evidence="2 3">
    <name type="scientific">Acromyrmex insinuator</name>
    <dbReference type="NCBI Taxonomy" id="230686"/>
    <lineage>
        <taxon>Eukaryota</taxon>
        <taxon>Metazoa</taxon>
        <taxon>Ecdysozoa</taxon>
        <taxon>Arthropoda</taxon>
        <taxon>Hexapoda</taxon>
        <taxon>Insecta</taxon>
        <taxon>Pterygota</taxon>
        <taxon>Neoptera</taxon>
        <taxon>Endopterygota</taxon>
        <taxon>Hymenoptera</taxon>
        <taxon>Apocrita</taxon>
        <taxon>Aculeata</taxon>
        <taxon>Formicoidea</taxon>
        <taxon>Formicidae</taxon>
        <taxon>Myrmicinae</taxon>
        <taxon>Acromyrmex</taxon>
    </lineage>
</organism>
<protein>
    <submittedName>
        <fullName evidence="2">ASSY synthase</fullName>
    </submittedName>
</protein>
<dbReference type="GO" id="GO:0005524">
    <property type="term" value="F:ATP binding"/>
    <property type="evidence" value="ECO:0007669"/>
    <property type="project" value="InterPro"/>
</dbReference>
<name>A0A836EPV3_9HYME</name>
<dbReference type="UniPathway" id="UPA00068">
    <property type="reaction ID" value="UER00113"/>
</dbReference>
<keyword evidence="3" id="KW-1185">Reference proteome</keyword>
<comment type="pathway">
    <text evidence="1">Nitrogen metabolism; urea cycle; (N(omega)-L-arginino)succinate from L-aspartate and L-citrulline: step 1/1.</text>
</comment>